<dbReference type="SUPFAM" id="SSF52096">
    <property type="entry name" value="ClpP/crotonase"/>
    <property type="match status" value="1"/>
</dbReference>
<dbReference type="RefSeq" id="WP_107940603.1">
    <property type="nucleotide sequence ID" value="NZ_QANS01000004.1"/>
</dbReference>
<organism evidence="4 5">
    <name type="scientific">Stenotrophobium rhamnosiphilum</name>
    <dbReference type="NCBI Taxonomy" id="2029166"/>
    <lineage>
        <taxon>Bacteria</taxon>
        <taxon>Pseudomonadati</taxon>
        <taxon>Pseudomonadota</taxon>
        <taxon>Gammaproteobacteria</taxon>
        <taxon>Nevskiales</taxon>
        <taxon>Nevskiaceae</taxon>
        <taxon>Stenotrophobium</taxon>
    </lineage>
</organism>
<dbReference type="Pfam" id="PF00378">
    <property type="entry name" value="ECH_1"/>
    <property type="match status" value="1"/>
</dbReference>
<dbReference type="PANTHER" id="PTHR43684:SF1">
    <property type="entry name" value="ENOYL-COA DELTA ISOMERASE 2"/>
    <property type="match status" value="1"/>
</dbReference>
<dbReference type="AlphaFoldDB" id="A0A2T5MEQ0"/>
<evidence type="ECO:0000256" key="3">
    <source>
        <dbReference type="ARBA" id="ARBA00023235"/>
    </source>
</evidence>
<accession>A0A2T5MEQ0</accession>
<dbReference type="PANTHER" id="PTHR43684">
    <property type="match status" value="1"/>
</dbReference>
<gene>
    <name evidence="4" type="ORF">CJD38_12005</name>
</gene>
<dbReference type="InterPro" id="IPR051053">
    <property type="entry name" value="ECH/Chromodomain_protein"/>
</dbReference>
<protein>
    <submittedName>
        <fullName evidence="4">Enoyl-CoA hydratase</fullName>
    </submittedName>
</protein>
<dbReference type="InterPro" id="IPR001753">
    <property type="entry name" value="Enoyl-CoA_hydra/iso"/>
</dbReference>
<name>A0A2T5MEQ0_9GAMM</name>
<evidence type="ECO:0000256" key="1">
    <source>
        <dbReference type="ARBA" id="ARBA00004275"/>
    </source>
</evidence>
<dbReference type="OrthoDB" id="9797151at2"/>
<dbReference type="Proteomes" id="UP000244248">
    <property type="component" value="Unassembled WGS sequence"/>
</dbReference>
<dbReference type="Gene3D" id="3.90.226.10">
    <property type="entry name" value="2-enoyl-CoA Hydratase, Chain A, domain 1"/>
    <property type="match status" value="1"/>
</dbReference>
<evidence type="ECO:0000313" key="4">
    <source>
        <dbReference type="EMBL" id="PTU31019.1"/>
    </source>
</evidence>
<dbReference type="InterPro" id="IPR029045">
    <property type="entry name" value="ClpP/crotonase-like_dom_sf"/>
</dbReference>
<proteinExistence type="predicted"/>
<reference evidence="4 5" key="1">
    <citation type="submission" date="2018-04" db="EMBL/GenBank/DDBJ databases">
        <title>Novel species isolated from glacier.</title>
        <authorList>
            <person name="Liu Q."/>
            <person name="Xin Y.-H."/>
        </authorList>
    </citation>
    <scope>NUCLEOTIDE SEQUENCE [LARGE SCALE GENOMIC DNA]</scope>
    <source>
        <strain evidence="4 5">GT1R17</strain>
    </source>
</reference>
<keyword evidence="2" id="KW-0576">Peroxisome</keyword>
<keyword evidence="5" id="KW-1185">Reference proteome</keyword>
<sequence>MSLVQLENNGGVLTIRFNRPEKKNALTAVMYQSTADALTNAAADPSVRVVLLTGTKDCFSSGNDLQDFLQNPPLAPDAPVVQFMRAIATFPKPIVASVNGFAIGVGTTMLMQCDLVYAGTGARFQLPFVNIGICPELASSYLMPRIMGNARAAELVMLGEAFTAEKALAYGVINEVLPDEEVEARARNRAEKLASQPPESLRTAKMLLRRWNQETVLEAIKYEAGFFMPMLGKPEAREAMSAFMEKRKPDFSKFS</sequence>
<evidence type="ECO:0000313" key="5">
    <source>
        <dbReference type="Proteomes" id="UP000244248"/>
    </source>
</evidence>
<dbReference type="EMBL" id="QANS01000004">
    <property type="protein sequence ID" value="PTU31019.1"/>
    <property type="molecule type" value="Genomic_DNA"/>
</dbReference>
<dbReference type="CDD" id="cd06558">
    <property type="entry name" value="crotonase-like"/>
    <property type="match status" value="1"/>
</dbReference>
<evidence type="ECO:0000256" key="2">
    <source>
        <dbReference type="ARBA" id="ARBA00023140"/>
    </source>
</evidence>
<comment type="caution">
    <text evidence="4">The sequence shown here is derived from an EMBL/GenBank/DDBJ whole genome shotgun (WGS) entry which is preliminary data.</text>
</comment>
<comment type="subcellular location">
    <subcellularLocation>
        <location evidence="1">Peroxisome</location>
    </subcellularLocation>
</comment>
<keyword evidence="3" id="KW-0413">Isomerase</keyword>
<dbReference type="GO" id="GO:0004165">
    <property type="term" value="F:delta(3)-delta(2)-enoyl-CoA isomerase activity"/>
    <property type="evidence" value="ECO:0007669"/>
    <property type="project" value="UniProtKB-ARBA"/>
</dbReference>